<name>A0A382UJY3_9ZZZZ</name>
<feature type="region of interest" description="Disordered" evidence="1">
    <location>
        <begin position="42"/>
        <end position="65"/>
    </location>
</feature>
<dbReference type="AlphaFoldDB" id="A0A382UJY3"/>
<feature type="non-terminal residue" evidence="2">
    <location>
        <position position="1"/>
    </location>
</feature>
<gene>
    <name evidence="2" type="ORF">METZ01_LOCUS387231</name>
</gene>
<proteinExistence type="predicted"/>
<sequence length="65" mass="7498">PNGLNDTRVEYLRLRSDTLVNQEVNSDPSFADLPNLALSMKKEDKAEAERQASLFEFKEDPWETQ</sequence>
<evidence type="ECO:0000256" key="1">
    <source>
        <dbReference type="SAM" id="MobiDB-lite"/>
    </source>
</evidence>
<accession>A0A382UJY3</accession>
<dbReference type="EMBL" id="UINC01144702">
    <property type="protein sequence ID" value="SVD34377.1"/>
    <property type="molecule type" value="Genomic_DNA"/>
</dbReference>
<protein>
    <submittedName>
        <fullName evidence="2">Uncharacterized protein</fullName>
    </submittedName>
</protein>
<reference evidence="2" key="1">
    <citation type="submission" date="2018-05" db="EMBL/GenBank/DDBJ databases">
        <authorList>
            <person name="Lanie J.A."/>
            <person name="Ng W.-L."/>
            <person name="Kazmierczak K.M."/>
            <person name="Andrzejewski T.M."/>
            <person name="Davidsen T.M."/>
            <person name="Wayne K.J."/>
            <person name="Tettelin H."/>
            <person name="Glass J.I."/>
            <person name="Rusch D."/>
            <person name="Podicherti R."/>
            <person name="Tsui H.-C.T."/>
            <person name="Winkler M.E."/>
        </authorList>
    </citation>
    <scope>NUCLEOTIDE SEQUENCE</scope>
</reference>
<organism evidence="2">
    <name type="scientific">marine metagenome</name>
    <dbReference type="NCBI Taxonomy" id="408172"/>
    <lineage>
        <taxon>unclassified sequences</taxon>
        <taxon>metagenomes</taxon>
        <taxon>ecological metagenomes</taxon>
    </lineage>
</organism>
<evidence type="ECO:0000313" key="2">
    <source>
        <dbReference type="EMBL" id="SVD34377.1"/>
    </source>
</evidence>